<sequence>MRDWGENLEVMRKYVYEPFSLVAVAAVEAVRWEKLTLGGDTNVRCREEMLRAIRVVSIGNGGVEIGMWEVRAEFLLEESALDPMMEL</sequence>
<dbReference type="AlphaFoldDB" id="A0A8S0UI12"/>
<evidence type="ECO:0000313" key="2">
    <source>
        <dbReference type="Proteomes" id="UP000594638"/>
    </source>
</evidence>
<organism evidence="1 2">
    <name type="scientific">Olea europaea subsp. europaea</name>
    <dbReference type="NCBI Taxonomy" id="158383"/>
    <lineage>
        <taxon>Eukaryota</taxon>
        <taxon>Viridiplantae</taxon>
        <taxon>Streptophyta</taxon>
        <taxon>Embryophyta</taxon>
        <taxon>Tracheophyta</taxon>
        <taxon>Spermatophyta</taxon>
        <taxon>Magnoliopsida</taxon>
        <taxon>eudicotyledons</taxon>
        <taxon>Gunneridae</taxon>
        <taxon>Pentapetalae</taxon>
        <taxon>asterids</taxon>
        <taxon>lamiids</taxon>
        <taxon>Lamiales</taxon>
        <taxon>Oleaceae</taxon>
        <taxon>Oleeae</taxon>
        <taxon>Olea</taxon>
    </lineage>
</organism>
<protein>
    <submittedName>
        <fullName evidence="1">Uncharacterized protein</fullName>
    </submittedName>
</protein>
<gene>
    <name evidence="1" type="ORF">OLEA9_A075325</name>
</gene>
<dbReference type="Proteomes" id="UP000594638">
    <property type="component" value="Unassembled WGS sequence"/>
</dbReference>
<proteinExistence type="predicted"/>
<comment type="caution">
    <text evidence="1">The sequence shown here is derived from an EMBL/GenBank/DDBJ whole genome shotgun (WGS) entry which is preliminary data.</text>
</comment>
<name>A0A8S0UI12_OLEEU</name>
<reference evidence="1 2" key="1">
    <citation type="submission" date="2019-12" db="EMBL/GenBank/DDBJ databases">
        <authorList>
            <person name="Alioto T."/>
            <person name="Alioto T."/>
            <person name="Gomez Garrido J."/>
        </authorList>
    </citation>
    <scope>NUCLEOTIDE SEQUENCE [LARGE SCALE GENOMIC DNA]</scope>
</reference>
<keyword evidence="2" id="KW-1185">Reference proteome</keyword>
<accession>A0A8S0UI12</accession>
<dbReference type="Gramene" id="OE9A075325T1">
    <property type="protein sequence ID" value="OE9A075325C1"/>
    <property type="gene ID" value="OE9A075325"/>
</dbReference>
<dbReference type="EMBL" id="CACTIH010007521">
    <property type="protein sequence ID" value="CAA3015037.1"/>
    <property type="molecule type" value="Genomic_DNA"/>
</dbReference>
<evidence type="ECO:0000313" key="1">
    <source>
        <dbReference type="EMBL" id="CAA3015037.1"/>
    </source>
</evidence>